<accession>A0ABD3KPJ7</accession>
<evidence type="ECO:0000313" key="1">
    <source>
        <dbReference type="EMBL" id="KAL3741303.1"/>
    </source>
</evidence>
<reference evidence="1 2" key="1">
    <citation type="submission" date="2024-11" db="EMBL/GenBank/DDBJ databases">
        <title>Chromosome-level genome assembly of Eucalyptus globulus Labill. provides insights into its genome evolution.</title>
        <authorList>
            <person name="Li X."/>
        </authorList>
    </citation>
    <scope>NUCLEOTIDE SEQUENCE [LARGE SCALE GENOMIC DNA]</scope>
    <source>
        <strain evidence="1">CL2024</strain>
        <tissue evidence="1">Fresh tender leaves</tissue>
    </source>
</reference>
<organism evidence="1 2">
    <name type="scientific">Eucalyptus globulus</name>
    <name type="common">Tasmanian blue gum</name>
    <dbReference type="NCBI Taxonomy" id="34317"/>
    <lineage>
        <taxon>Eukaryota</taxon>
        <taxon>Viridiplantae</taxon>
        <taxon>Streptophyta</taxon>
        <taxon>Embryophyta</taxon>
        <taxon>Tracheophyta</taxon>
        <taxon>Spermatophyta</taxon>
        <taxon>Magnoliopsida</taxon>
        <taxon>eudicotyledons</taxon>
        <taxon>Gunneridae</taxon>
        <taxon>Pentapetalae</taxon>
        <taxon>rosids</taxon>
        <taxon>malvids</taxon>
        <taxon>Myrtales</taxon>
        <taxon>Myrtaceae</taxon>
        <taxon>Myrtoideae</taxon>
        <taxon>Eucalypteae</taxon>
        <taxon>Eucalyptus</taxon>
    </lineage>
</organism>
<protein>
    <recommendedName>
        <fullName evidence="3">AMP-dependent synthetase/ligase domain-containing protein</fullName>
    </recommendedName>
</protein>
<dbReference type="AlphaFoldDB" id="A0ABD3KPJ7"/>
<evidence type="ECO:0008006" key="3">
    <source>
        <dbReference type="Google" id="ProtNLM"/>
    </source>
</evidence>
<sequence length="127" mass="13777">MAMLMAGASHVLIPKFEAKSAIEIVEKHDVIALVTVLAKFKDQEAYVGKPAPHVELRTNGDDFIGIGTVPTRGLDLMIGYADQFLASDSSAQSWTGTDDVGFTDEHQLWLIGQESSRIKTRGANGYP</sequence>
<gene>
    <name evidence="1" type="ORF">ACJRO7_016868</name>
</gene>
<evidence type="ECO:0000313" key="2">
    <source>
        <dbReference type="Proteomes" id="UP001634007"/>
    </source>
</evidence>
<keyword evidence="2" id="KW-1185">Reference proteome</keyword>
<dbReference type="EMBL" id="JBJKBG010000004">
    <property type="protein sequence ID" value="KAL3741303.1"/>
    <property type="molecule type" value="Genomic_DNA"/>
</dbReference>
<dbReference type="Proteomes" id="UP001634007">
    <property type="component" value="Unassembled WGS sequence"/>
</dbReference>
<comment type="caution">
    <text evidence="1">The sequence shown here is derived from an EMBL/GenBank/DDBJ whole genome shotgun (WGS) entry which is preliminary data.</text>
</comment>
<proteinExistence type="predicted"/>
<name>A0ABD3KPJ7_EUCGL</name>
<dbReference type="SUPFAM" id="SSF56801">
    <property type="entry name" value="Acetyl-CoA synthetase-like"/>
    <property type="match status" value="1"/>
</dbReference>